<dbReference type="Proteomes" id="UP000295258">
    <property type="component" value="Unassembled WGS sequence"/>
</dbReference>
<comment type="caution">
    <text evidence="1">The sequence shown here is derived from an EMBL/GenBank/DDBJ whole genome shotgun (WGS) entry which is preliminary data.</text>
</comment>
<sequence length="104" mass="11412">MKAAALAEVPQAWKGRPSNGGALTRSSASVPVAFGERRPLQCEHVRRTLRSFVVACFPRKLPGVNTWYSIGQRYVSISAAPWWQYLGVDRDDGRHSDGGLGQLS</sequence>
<gene>
    <name evidence="1" type="ORF">E1292_23865</name>
</gene>
<evidence type="ECO:0000313" key="1">
    <source>
        <dbReference type="EMBL" id="TDD02316.1"/>
    </source>
</evidence>
<proteinExistence type="predicted"/>
<organism evidence="1 2">
    <name type="scientific">Nonomuraea deserti</name>
    <dbReference type="NCBI Taxonomy" id="1848322"/>
    <lineage>
        <taxon>Bacteria</taxon>
        <taxon>Bacillati</taxon>
        <taxon>Actinomycetota</taxon>
        <taxon>Actinomycetes</taxon>
        <taxon>Streptosporangiales</taxon>
        <taxon>Streptosporangiaceae</taxon>
        <taxon>Nonomuraea</taxon>
    </lineage>
</organism>
<keyword evidence="2" id="KW-1185">Reference proteome</keyword>
<reference evidence="1 2" key="1">
    <citation type="submission" date="2019-03" db="EMBL/GenBank/DDBJ databases">
        <title>Draft genome sequences of novel Actinobacteria.</title>
        <authorList>
            <person name="Sahin N."/>
            <person name="Ay H."/>
            <person name="Saygin H."/>
        </authorList>
    </citation>
    <scope>NUCLEOTIDE SEQUENCE [LARGE SCALE GENOMIC DNA]</scope>
    <source>
        <strain evidence="1 2">KC310</strain>
    </source>
</reference>
<protein>
    <submittedName>
        <fullName evidence="1">Uncharacterized protein</fullName>
    </submittedName>
</protein>
<name>A0A4V2YA46_9ACTN</name>
<dbReference type="RefSeq" id="WP_132597437.1">
    <property type="nucleotide sequence ID" value="NZ_SMKO01000066.1"/>
</dbReference>
<dbReference type="AlphaFoldDB" id="A0A4V2YA46"/>
<evidence type="ECO:0000313" key="2">
    <source>
        <dbReference type="Proteomes" id="UP000295258"/>
    </source>
</evidence>
<accession>A0A4V2YA46</accession>
<dbReference type="EMBL" id="SMKO01000066">
    <property type="protein sequence ID" value="TDD02316.1"/>
    <property type="molecule type" value="Genomic_DNA"/>
</dbReference>